<evidence type="ECO:0000313" key="7">
    <source>
        <dbReference type="EMBL" id="KAK3380147.1"/>
    </source>
</evidence>
<dbReference type="PANTHER" id="PTHR10073:SF52">
    <property type="entry name" value="MISMATCH REPAIR ENDONUCLEASE PMS2"/>
    <property type="match status" value="1"/>
</dbReference>
<keyword evidence="2" id="KW-0227">DNA damage</keyword>
<dbReference type="PROSITE" id="PS00058">
    <property type="entry name" value="DNA_MISMATCH_REPAIR_1"/>
    <property type="match status" value="1"/>
</dbReference>
<dbReference type="FunFam" id="3.30.230.10:FF:000120">
    <property type="entry name" value="Mismatch repair endonuclease PMS2"/>
    <property type="match status" value="1"/>
</dbReference>
<dbReference type="GO" id="GO:0030983">
    <property type="term" value="F:mismatched DNA binding"/>
    <property type="evidence" value="ECO:0007669"/>
    <property type="project" value="InterPro"/>
</dbReference>
<evidence type="ECO:0000256" key="3">
    <source>
        <dbReference type="ARBA" id="ARBA00070941"/>
    </source>
</evidence>
<feature type="compositionally biased region" description="Acidic residues" evidence="4">
    <location>
        <begin position="431"/>
        <end position="455"/>
    </location>
</feature>
<proteinExistence type="inferred from homology"/>
<feature type="compositionally biased region" description="Acidic residues" evidence="4">
    <location>
        <begin position="680"/>
        <end position="692"/>
    </location>
</feature>
<dbReference type="Gene3D" id="3.30.565.10">
    <property type="entry name" value="Histidine kinase-like ATPase, C-terminal domain"/>
    <property type="match status" value="1"/>
</dbReference>
<evidence type="ECO:0000259" key="5">
    <source>
        <dbReference type="SMART" id="SM00853"/>
    </source>
</evidence>
<feature type="domain" description="MutL C-terminal dimerisation" evidence="5">
    <location>
        <begin position="892"/>
        <end position="1075"/>
    </location>
</feature>
<dbReference type="Pfam" id="PF13589">
    <property type="entry name" value="HATPase_c_3"/>
    <property type="match status" value="1"/>
</dbReference>
<dbReference type="AlphaFoldDB" id="A0AAE0NES3"/>
<dbReference type="FunFam" id="3.30.1370.100:FF:000001">
    <property type="entry name" value="Mismatch repair endonuclease pms1, putative"/>
    <property type="match status" value="1"/>
</dbReference>
<feature type="region of interest" description="Disordered" evidence="4">
    <location>
        <begin position="246"/>
        <end position="287"/>
    </location>
</feature>
<dbReference type="CDD" id="cd16926">
    <property type="entry name" value="HATPase_MutL-MLH-PMS-like"/>
    <property type="match status" value="1"/>
</dbReference>
<dbReference type="InterPro" id="IPR014762">
    <property type="entry name" value="DNA_mismatch_repair_CS"/>
</dbReference>
<evidence type="ECO:0000259" key="6">
    <source>
        <dbReference type="SMART" id="SM01340"/>
    </source>
</evidence>
<feature type="domain" description="DNA mismatch repair protein S5" evidence="6">
    <location>
        <begin position="220"/>
        <end position="364"/>
    </location>
</feature>
<dbReference type="FunFam" id="3.30.565.10:FF:000014">
    <property type="entry name" value="Mismatch repair endonuclease pms1, putative"/>
    <property type="match status" value="1"/>
</dbReference>
<dbReference type="InterPro" id="IPR013507">
    <property type="entry name" value="DNA_mismatch_S5_2-like"/>
</dbReference>
<dbReference type="SUPFAM" id="SSF118116">
    <property type="entry name" value="DNA mismatch repair protein MutL"/>
    <property type="match status" value="1"/>
</dbReference>
<dbReference type="EMBL" id="JAULSN010000002">
    <property type="protein sequence ID" value="KAK3380147.1"/>
    <property type="molecule type" value="Genomic_DNA"/>
</dbReference>
<comment type="caution">
    <text evidence="7">The sequence shown here is derived from an EMBL/GenBank/DDBJ whole genome shotgun (WGS) entry which is preliminary data.</text>
</comment>
<dbReference type="CDD" id="cd03484">
    <property type="entry name" value="MutL_Trans_hPMS_2_like"/>
    <property type="match status" value="1"/>
</dbReference>
<dbReference type="SMART" id="SM00853">
    <property type="entry name" value="MutL_C"/>
    <property type="match status" value="1"/>
</dbReference>
<dbReference type="Pfam" id="PF08676">
    <property type="entry name" value="MutL_C"/>
    <property type="match status" value="1"/>
</dbReference>
<reference evidence="7" key="2">
    <citation type="submission" date="2023-06" db="EMBL/GenBank/DDBJ databases">
        <authorList>
            <consortium name="Lawrence Berkeley National Laboratory"/>
            <person name="Haridas S."/>
            <person name="Hensen N."/>
            <person name="Bonometti L."/>
            <person name="Westerberg I."/>
            <person name="Brannstrom I.O."/>
            <person name="Guillou S."/>
            <person name="Cros-Aarteil S."/>
            <person name="Calhoun S."/>
            <person name="Kuo A."/>
            <person name="Mondo S."/>
            <person name="Pangilinan J."/>
            <person name="Riley R."/>
            <person name="Labutti K."/>
            <person name="Andreopoulos B."/>
            <person name="Lipzen A."/>
            <person name="Chen C."/>
            <person name="Yanf M."/>
            <person name="Daum C."/>
            <person name="Ng V."/>
            <person name="Clum A."/>
            <person name="Steindorff A."/>
            <person name="Ohm R."/>
            <person name="Martin F."/>
            <person name="Silar P."/>
            <person name="Natvig D."/>
            <person name="Lalanne C."/>
            <person name="Gautier V."/>
            <person name="Ament-Velasquez S.L."/>
            <person name="Kruys A."/>
            <person name="Hutchinson M.I."/>
            <person name="Powell A.J."/>
            <person name="Barry K."/>
            <person name="Miller A.N."/>
            <person name="Grigoriev I.V."/>
            <person name="Debuchy R."/>
            <person name="Gladieux P."/>
            <person name="Thoren M.H."/>
            <person name="Johannesson H."/>
        </authorList>
    </citation>
    <scope>NUCLEOTIDE SEQUENCE</scope>
    <source>
        <strain evidence="7">CBS 958.72</strain>
    </source>
</reference>
<dbReference type="GO" id="GO:0032389">
    <property type="term" value="C:MutLalpha complex"/>
    <property type="evidence" value="ECO:0007669"/>
    <property type="project" value="TreeGrafter"/>
</dbReference>
<name>A0AAE0NES3_9PEZI</name>
<dbReference type="GO" id="GO:0005524">
    <property type="term" value="F:ATP binding"/>
    <property type="evidence" value="ECO:0007669"/>
    <property type="project" value="InterPro"/>
</dbReference>
<evidence type="ECO:0000256" key="2">
    <source>
        <dbReference type="ARBA" id="ARBA00022763"/>
    </source>
</evidence>
<dbReference type="PANTHER" id="PTHR10073">
    <property type="entry name" value="DNA MISMATCH REPAIR PROTEIN MLH, PMS, MUTL"/>
    <property type="match status" value="1"/>
</dbReference>
<reference evidence="7" key="1">
    <citation type="journal article" date="2023" name="Mol. Phylogenet. Evol.">
        <title>Genome-scale phylogeny and comparative genomics of the fungal order Sordariales.</title>
        <authorList>
            <person name="Hensen N."/>
            <person name="Bonometti L."/>
            <person name="Westerberg I."/>
            <person name="Brannstrom I.O."/>
            <person name="Guillou S."/>
            <person name="Cros-Aarteil S."/>
            <person name="Calhoun S."/>
            <person name="Haridas S."/>
            <person name="Kuo A."/>
            <person name="Mondo S."/>
            <person name="Pangilinan J."/>
            <person name="Riley R."/>
            <person name="LaButti K."/>
            <person name="Andreopoulos B."/>
            <person name="Lipzen A."/>
            <person name="Chen C."/>
            <person name="Yan M."/>
            <person name="Daum C."/>
            <person name="Ng V."/>
            <person name="Clum A."/>
            <person name="Steindorff A."/>
            <person name="Ohm R.A."/>
            <person name="Martin F."/>
            <person name="Silar P."/>
            <person name="Natvig D.O."/>
            <person name="Lalanne C."/>
            <person name="Gautier V."/>
            <person name="Ament-Velasquez S.L."/>
            <person name="Kruys A."/>
            <person name="Hutchinson M.I."/>
            <person name="Powell A.J."/>
            <person name="Barry K."/>
            <person name="Miller A.N."/>
            <person name="Grigoriev I.V."/>
            <person name="Debuchy R."/>
            <person name="Gladieux P."/>
            <person name="Hiltunen Thoren M."/>
            <person name="Johannesson H."/>
        </authorList>
    </citation>
    <scope>NUCLEOTIDE SEQUENCE</scope>
    <source>
        <strain evidence="7">CBS 958.72</strain>
    </source>
</reference>
<dbReference type="SMART" id="SM01340">
    <property type="entry name" value="DNA_mis_repair"/>
    <property type="match status" value="1"/>
</dbReference>
<feature type="region of interest" description="Disordered" evidence="4">
    <location>
        <begin position="794"/>
        <end position="813"/>
    </location>
</feature>
<evidence type="ECO:0000313" key="8">
    <source>
        <dbReference type="Proteomes" id="UP001287356"/>
    </source>
</evidence>
<evidence type="ECO:0000256" key="4">
    <source>
        <dbReference type="SAM" id="MobiDB-lite"/>
    </source>
</evidence>
<gene>
    <name evidence="7" type="ORF">B0T24DRAFT_547637</name>
</gene>
<comment type="similarity">
    <text evidence="1">Belongs to the DNA mismatch repair MutL/HexB family.</text>
</comment>
<dbReference type="Proteomes" id="UP001287356">
    <property type="component" value="Unassembled WGS sequence"/>
</dbReference>
<feature type="compositionally biased region" description="Acidic residues" evidence="4">
    <location>
        <begin position="409"/>
        <end position="420"/>
    </location>
</feature>
<sequence length="1142" mass="125248">MASNVTIKAIDSSAVHQIQSGQVIVDLCSVAKELVENSIDSGATAVDVRFKNQGLDSIEVQDNGSGIAPQNYESLALKHYTSKLSSYDDLSTLQTFGFRGEALSSLCALSHFSVVTCTQQEAPRATRLEFESSGRLKSTTVVSGQKGTLVSVEDLFRNLPVRRRELERNIKREWTKVIGLLNQYACVQTGVKFTVSQQPTKGKRMVMFSTKGNLTTRDNIINVFGVKTMNALITLDLKLDLKPTVGPLGKGKARDDGSSASASTSEIRVRGHVSRPTNGEGRQTPDRQMFYVNGRPCGLPQFAKVFNEVYRSYNSSQSPFIFADIQLDTHLYDVNVSPDKRTILLHDQGQMLDNLRESLIELFETQDVTIPVAQAQTQKRIAYKKSAATTSDPPTPTIGESDKRVISDADQDAEDAEDAGSEQVGQPKANEEDEDEDKDEDGGESDDGNDTDDEVGGSRRLPRRPSKQPVPSRSAPIKAQGASMFSRWLDKQSSGRDRSESTDLVPRNRNEQGRVSSKERTLVLETLVKQDLQEKSIDDEVPSSNQEATDNGEGIETGGRGDEMDLDSDEPPVPAIPPPTQPPAPPRSSLMPSSRPFKRSTQEVATVTIGDHTVTSVIGSPSKRTRIAEAPKTMAKSEGSVGTPGTRAVPLPSFGGRLSQLFSASMAQKRGPVQDLDITIEDVEMPIEDEEALSVSEPEDKGDDNVNEDEDTEREALEDQELAKVVDDFDGKPSSEQDEEQASRDAHSPSESIEVPPSDHGKEDADDGDYDYVDEEEKKAQEDKKVQKMIEAAEATAPSAGPTEEGEKRSQMLLKPKSRRKDLTTLNLVQQFKVGNENVIRKRLAAWSRHQLTPATTKPRAVGEETDGLEVGDAEAKLALKITKSDFGKMRIIGQFNLGFIIAVREASSSASAADTTASGDGAANPESSQQKSGGGDADDELFIIDQHASDEKYNFERLQASTVVQSQRLVQPKTLELTALEEEIVMEHAAALERNGFVVDVDQSGARPVGARCQLLSLPLSRETTFSLADLEELIFLLSDNPSSSATTIPRPSKVRKMFAMRACRSSIMIGRALSRRQMEKVVRHMGEMEKPWNCPHGRPTMRHLCALSAWQERTWSEGDDFYEPKTRTDWAGWAKARKGG</sequence>
<organism evidence="7 8">
    <name type="scientific">Lasiosphaeria ovina</name>
    <dbReference type="NCBI Taxonomy" id="92902"/>
    <lineage>
        <taxon>Eukaryota</taxon>
        <taxon>Fungi</taxon>
        <taxon>Dikarya</taxon>
        <taxon>Ascomycota</taxon>
        <taxon>Pezizomycotina</taxon>
        <taxon>Sordariomycetes</taxon>
        <taxon>Sordariomycetidae</taxon>
        <taxon>Sordariales</taxon>
        <taxon>Lasiosphaeriaceae</taxon>
        <taxon>Lasiosphaeria</taxon>
    </lineage>
</organism>
<dbReference type="Gene3D" id="3.30.230.10">
    <property type="match status" value="1"/>
</dbReference>
<dbReference type="GO" id="GO:0140664">
    <property type="term" value="F:ATP-dependent DNA damage sensor activity"/>
    <property type="evidence" value="ECO:0007669"/>
    <property type="project" value="InterPro"/>
</dbReference>
<feature type="compositionally biased region" description="Basic and acidic residues" evidence="4">
    <location>
        <begin position="488"/>
        <end position="522"/>
    </location>
</feature>
<dbReference type="InterPro" id="IPR014790">
    <property type="entry name" value="MutL_C"/>
</dbReference>
<feature type="region of interest" description="Disordered" evidence="4">
    <location>
        <begin position="914"/>
        <end position="939"/>
    </location>
</feature>
<feature type="compositionally biased region" description="Acidic residues" evidence="4">
    <location>
        <begin position="700"/>
        <end position="713"/>
    </location>
</feature>
<dbReference type="InterPro" id="IPR042121">
    <property type="entry name" value="MutL_C_regsub"/>
</dbReference>
<dbReference type="InterPro" id="IPR042120">
    <property type="entry name" value="MutL_C_dimsub"/>
</dbReference>
<feature type="compositionally biased region" description="Pro residues" evidence="4">
    <location>
        <begin position="571"/>
        <end position="586"/>
    </location>
</feature>
<feature type="region of interest" description="Disordered" evidence="4">
    <location>
        <begin position="680"/>
        <end position="785"/>
    </location>
</feature>
<keyword evidence="8" id="KW-1185">Reference proteome</keyword>
<feature type="compositionally biased region" description="Acidic residues" evidence="4">
    <location>
        <begin position="764"/>
        <end position="775"/>
    </location>
</feature>
<dbReference type="InterPro" id="IPR002099">
    <property type="entry name" value="MutL/Mlh/PMS"/>
</dbReference>
<dbReference type="InterPro" id="IPR038973">
    <property type="entry name" value="MutL/Mlh/Pms-like"/>
</dbReference>
<feature type="compositionally biased region" description="Low complexity" evidence="4">
    <location>
        <begin position="914"/>
        <end position="924"/>
    </location>
</feature>
<protein>
    <recommendedName>
        <fullName evidence="3">DNA mismatch repair protein PMS1</fullName>
    </recommendedName>
</protein>
<dbReference type="SUPFAM" id="SSF55874">
    <property type="entry name" value="ATPase domain of HSP90 chaperone/DNA topoisomerase II/histidine kinase"/>
    <property type="match status" value="1"/>
</dbReference>
<feature type="region of interest" description="Disordered" evidence="4">
    <location>
        <begin position="378"/>
        <end position="652"/>
    </location>
</feature>
<feature type="compositionally biased region" description="Basic and acidic residues" evidence="4">
    <location>
        <begin position="714"/>
        <end position="748"/>
    </location>
</feature>
<feature type="compositionally biased region" description="Basic and acidic residues" evidence="4">
    <location>
        <begin position="776"/>
        <end position="785"/>
    </location>
</feature>
<dbReference type="InterPro" id="IPR037198">
    <property type="entry name" value="MutL_C_sf"/>
</dbReference>
<dbReference type="SUPFAM" id="SSF54211">
    <property type="entry name" value="Ribosomal protein S5 domain 2-like"/>
    <property type="match status" value="1"/>
</dbReference>
<dbReference type="InterPro" id="IPR036890">
    <property type="entry name" value="HATPase_C_sf"/>
</dbReference>
<dbReference type="Gene3D" id="3.30.1370.100">
    <property type="entry name" value="MutL, C-terminal domain, regulatory subdomain"/>
    <property type="match status" value="1"/>
</dbReference>
<dbReference type="GO" id="GO:0000710">
    <property type="term" value="P:meiotic mismatch repair"/>
    <property type="evidence" value="ECO:0007669"/>
    <property type="project" value="UniProtKB-ARBA"/>
</dbReference>
<dbReference type="InterPro" id="IPR020568">
    <property type="entry name" value="Ribosomal_Su5_D2-typ_SF"/>
</dbReference>
<dbReference type="InterPro" id="IPR014721">
    <property type="entry name" value="Ribsml_uS5_D2-typ_fold_subgr"/>
</dbReference>
<evidence type="ECO:0000256" key="1">
    <source>
        <dbReference type="ARBA" id="ARBA00006082"/>
    </source>
</evidence>
<accession>A0AAE0NES3</accession>
<dbReference type="NCBIfam" id="TIGR00585">
    <property type="entry name" value="mutl"/>
    <property type="match status" value="1"/>
</dbReference>
<dbReference type="Pfam" id="PF01119">
    <property type="entry name" value="DNA_mis_repair"/>
    <property type="match status" value="1"/>
</dbReference>
<dbReference type="GO" id="GO:0016887">
    <property type="term" value="F:ATP hydrolysis activity"/>
    <property type="evidence" value="ECO:0007669"/>
    <property type="project" value="InterPro"/>
</dbReference>
<dbReference type="Gene3D" id="3.30.1540.20">
    <property type="entry name" value="MutL, C-terminal domain, dimerisation subdomain"/>
    <property type="match status" value="1"/>
</dbReference>